<evidence type="ECO:0000256" key="2">
    <source>
        <dbReference type="ARBA" id="ARBA00029447"/>
    </source>
</evidence>
<dbReference type="Pfam" id="PF00672">
    <property type="entry name" value="HAMP"/>
    <property type="match status" value="1"/>
</dbReference>
<feature type="compositionally biased region" description="Polar residues" evidence="4">
    <location>
        <begin position="98"/>
        <end position="108"/>
    </location>
</feature>
<feature type="transmembrane region" description="Helical" evidence="5">
    <location>
        <begin position="574"/>
        <end position="595"/>
    </location>
</feature>
<feature type="domain" description="Methyl-accepting transducer" evidence="6">
    <location>
        <begin position="726"/>
        <end position="962"/>
    </location>
</feature>
<feature type="region of interest" description="Disordered" evidence="4">
    <location>
        <begin position="402"/>
        <end position="422"/>
    </location>
</feature>
<dbReference type="InterPro" id="IPR004089">
    <property type="entry name" value="MCPsignal_dom"/>
</dbReference>
<dbReference type="InterPro" id="IPR004090">
    <property type="entry name" value="Chemotax_Me-accpt_rcpt"/>
</dbReference>
<proteinExistence type="inferred from homology"/>
<evidence type="ECO:0000256" key="5">
    <source>
        <dbReference type="SAM" id="Phobius"/>
    </source>
</evidence>
<keyword evidence="5" id="KW-0472">Membrane</keyword>
<dbReference type="SMART" id="SM00283">
    <property type="entry name" value="MA"/>
    <property type="match status" value="1"/>
</dbReference>
<evidence type="ECO:0000256" key="3">
    <source>
        <dbReference type="PROSITE-ProRule" id="PRU00284"/>
    </source>
</evidence>
<dbReference type="PANTHER" id="PTHR32089">
    <property type="entry name" value="METHYL-ACCEPTING CHEMOTAXIS PROTEIN MCPB"/>
    <property type="match status" value="1"/>
</dbReference>
<reference evidence="8" key="1">
    <citation type="submission" date="2021-04" db="EMBL/GenBank/DDBJ databases">
        <title>Genome sequence of Woronichinia naegeliana from Washington state freshwater lake bloom.</title>
        <authorList>
            <person name="Dreher T.W."/>
        </authorList>
    </citation>
    <scope>NUCLEOTIDE SEQUENCE</scope>
    <source>
        <strain evidence="8">WA131</strain>
    </source>
</reference>
<dbReference type="PRINTS" id="PR00260">
    <property type="entry name" value="CHEMTRNSDUCR"/>
</dbReference>
<dbReference type="GO" id="GO:0006935">
    <property type="term" value="P:chemotaxis"/>
    <property type="evidence" value="ECO:0007669"/>
    <property type="project" value="InterPro"/>
</dbReference>
<sequence>MTAIQSLPSEQAFPAEILELQANVAQNPEDLVARITLASALEQAGFLSEAALQYQAIQSLDTDQIFTATAEKAIAGINAKLEEVKQPLSSESSRHSYRQGNGENKANTFQGNEADVVLTAANSDSERFYPDEVLVLQTAAAENPSDLVAKITLANALEQAGFLADAVLTYQQIKALDGEGIFSGTADKALADLQIKLDRLAEEKQVRRSYRQGRIDSGSEEELAALESQYDEMVAKGQQSTPLNLVQSLKNLPIASKQFVAFLSCSTISVVAVVGAGMAISLLAGRTQLRSQAEAELAVTQGNYAIKINQMGFGFRGQSDNPAIIAAAQFYSQGQPVPESLQKQIRGILKNEVTSRVIEYATLVGPDKKIIVNANTNRQGQTFDPNGLVNLVLKNQSSRQLKASATVDPKEVEQESPPMLPEFSKQNNLIRYTITPVRDPNTQQILAALVSGDIVNGKEPIVKGTIDAFDGGYSAIYFANPNGQLDLATSILGESARTANNSPQFLKNIPLPDLSLVKQAQKDPENNVTGRLKIQNQDMTVAVKAIPDAEGKPVAFLVRGTPETNLDTLLKGTFLLQLTVGSLTLIFSALVALVLSRTLTKPLKELQVTAQRLGAGETGIRANIQSEDEVGQLAATFNEMADRVETYTQSIQETAQQRQQEAESQRRQKEELQQGVIRLLLDIEEASKGDLTVKSQVETGAVGSIADAFNATIAGLRRLVEQVLKAASQVNTGAQRNSNSITNLSYKAISQAQSIESATQSVAEMAQSIESVSDTAQNAAAIARQGNEAAQQGQVTMDQTVNSIYKIRGRVAEISKKSKRLAESSQEISKIVSIIAGISEKTNLLAFNASIEAARAGENGQGFRIVADEVRRLAEMVTVSAQEIEQVILRIQEETAEMTKMMEESTSEVVTGTQLVQNTKETLQNLTQISQEIDSLLALISSNTESQRLTSKNITETMQKIANVSKETSERSQVVSESLQDLVNIALELQNSASRFKVE</sequence>
<organism evidence="8">
    <name type="scientific">Woronichinia naegeliana WA131</name>
    <dbReference type="NCBI Taxonomy" id="2824559"/>
    <lineage>
        <taxon>Bacteria</taxon>
        <taxon>Bacillati</taxon>
        <taxon>Cyanobacteriota</taxon>
        <taxon>Cyanophyceae</taxon>
        <taxon>Synechococcales</taxon>
        <taxon>Coelosphaeriaceae</taxon>
        <taxon>Woronichinia</taxon>
    </lineage>
</organism>
<dbReference type="SMART" id="SM00304">
    <property type="entry name" value="HAMP"/>
    <property type="match status" value="2"/>
</dbReference>
<evidence type="ECO:0000256" key="4">
    <source>
        <dbReference type="SAM" id="MobiDB-lite"/>
    </source>
</evidence>
<dbReference type="EMBL" id="CP073041">
    <property type="protein sequence ID" value="UXE61467.1"/>
    <property type="molecule type" value="Genomic_DNA"/>
</dbReference>
<dbReference type="PROSITE" id="PS50885">
    <property type="entry name" value="HAMP"/>
    <property type="match status" value="2"/>
</dbReference>
<evidence type="ECO:0000259" key="7">
    <source>
        <dbReference type="PROSITE" id="PS50885"/>
    </source>
</evidence>
<comment type="similarity">
    <text evidence="2">Belongs to the methyl-accepting chemotaxis (MCP) protein family.</text>
</comment>
<evidence type="ECO:0000313" key="8">
    <source>
        <dbReference type="EMBL" id="UXE61467.1"/>
    </source>
</evidence>
<dbReference type="GO" id="GO:0004888">
    <property type="term" value="F:transmembrane signaling receptor activity"/>
    <property type="evidence" value="ECO:0007669"/>
    <property type="project" value="InterPro"/>
</dbReference>
<keyword evidence="1 3" id="KW-0807">Transducer</keyword>
<dbReference type="Gene3D" id="6.10.340.10">
    <property type="match status" value="1"/>
</dbReference>
<evidence type="ECO:0000256" key="1">
    <source>
        <dbReference type="ARBA" id="ARBA00023224"/>
    </source>
</evidence>
<gene>
    <name evidence="8" type="ORF">KA717_00050</name>
</gene>
<dbReference type="SUPFAM" id="SSF58104">
    <property type="entry name" value="Methyl-accepting chemotaxis protein (MCP) signaling domain"/>
    <property type="match status" value="1"/>
</dbReference>
<dbReference type="InterPro" id="IPR003660">
    <property type="entry name" value="HAMP_dom"/>
</dbReference>
<dbReference type="GO" id="GO:0016020">
    <property type="term" value="C:membrane"/>
    <property type="evidence" value="ECO:0007669"/>
    <property type="project" value="InterPro"/>
</dbReference>
<name>A0A977PWF3_9CYAN</name>
<dbReference type="AlphaFoldDB" id="A0A977PWF3"/>
<dbReference type="GO" id="GO:0007165">
    <property type="term" value="P:signal transduction"/>
    <property type="evidence" value="ECO:0007669"/>
    <property type="project" value="UniProtKB-KW"/>
</dbReference>
<dbReference type="CDD" id="cd11386">
    <property type="entry name" value="MCP_signal"/>
    <property type="match status" value="1"/>
</dbReference>
<dbReference type="PANTHER" id="PTHR32089:SF114">
    <property type="entry name" value="METHYL-ACCEPTING CHEMOTAXIS PROTEIN MCPB"/>
    <property type="match status" value="1"/>
</dbReference>
<feature type="region of interest" description="Disordered" evidence="4">
    <location>
        <begin position="85"/>
        <end position="108"/>
    </location>
</feature>
<evidence type="ECO:0000259" key="6">
    <source>
        <dbReference type="PROSITE" id="PS50111"/>
    </source>
</evidence>
<dbReference type="Proteomes" id="UP001065613">
    <property type="component" value="Chromosome"/>
</dbReference>
<dbReference type="Gene3D" id="1.10.287.950">
    <property type="entry name" value="Methyl-accepting chemotaxis protein"/>
    <property type="match status" value="1"/>
</dbReference>
<dbReference type="Pfam" id="PF00015">
    <property type="entry name" value="MCPsignal"/>
    <property type="match status" value="1"/>
</dbReference>
<dbReference type="SUPFAM" id="SSF48452">
    <property type="entry name" value="TPR-like"/>
    <property type="match status" value="1"/>
</dbReference>
<dbReference type="KEGG" id="wna:KA717_00050"/>
<keyword evidence="5" id="KW-1133">Transmembrane helix</keyword>
<feature type="domain" description="HAMP" evidence="7">
    <location>
        <begin position="670"/>
        <end position="721"/>
    </location>
</feature>
<feature type="transmembrane region" description="Helical" evidence="5">
    <location>
        <begin position="259"/>
        <end position="284"/>
    </location>
</feature>
<dbReference type="InterPro" id="IPR011990">
    <property type="entry name" value="TPR-like_helical_dom_sf"/>
</dbReference>
<feature type="domain" description="HAMP" evidence="7">
    <location>
        <begin position="597"/>
        <end position="649"/>
    </location>
</feature>
<protein>
    <submittedName>
        <fullName evidence="8">Methyl-accepting chemotaxis protein</fullName>
    </submittedName>
</protein>
<keyword evidence="5" id="KW-0812">Transmembrane</keyword>
<dbReference type="PROSITE" id="PS50111">
    <property type="entry name" value="CHEMOTAXIS_TRANSDUC_2"/>
    <property type="match status" value="1"/>
</dbReference>
<dbReference type="CDD" id="cd06225">
    <property type="entry name" value="HAMP"/>
    <property type="match status" value="1"/>
</dbReference>
<accession>A0A977PWF3</accession>